<sequence>MNWMKDLYSIYQKLDATGFEEVKKEILKAQVYGCNAGEVYYLVLQQLVMIKKDKVQIYEVIKGEVESIIHQSKSMIYLN</sequence>
<evidence type="ECO:0000313" key="1">
    <source>
        <dbReference type="EMBL" id="SEM96273.1"/>
    </source>
</evidence>
<organism evidence="1 2">
    <name type="scientific">Chitinophaga rupis</name>
    <dbReference type="NCBI Taxonomy" id="573321"/>
    <lineage>
        <taxon>Bacteria</taxon>
        <taxon>Pseudomonadati</taxon>
        <taxon>Bacteroidota</taxon>
        <taxon>Chitinophagia</taxon>
        <taxon>Chitinophagales</taxon>
        <taxon>Chitinophagaceae</taxon>
        <taxon>Chitinophaga</taxon>
    </lineage>
</organism>
<accession>A0A1H8CMA4</accession>
<evidence type="ECO:0000313" key="2">
    <source>
        <dbReference type="Proteomes" id="UP000198984"/>
    </source>
</evidence>
<keyword evidence="2" id="KW-1185">Reference proteome</keyword>
<dbReference type="OrthoDB" id="675268at2"/>
<protein>
    <submittedName>
        <fullName evidence="1">Uncharacterized protein</fullName>
    </submittedName>
</protein>
<dbReference type="AlphaFoldDB" id="A0A1H8CMA4"/>
<name>A0A1H8CMA4_9BACT</name>
<dbReference type="EMBL" id="FOBB01000007">
    <property type="protein sequence ID" value="SEM96273.1"/>
    <property type="molecule type" value="Genomic_DNA"/>
</dbReference>
<reference evidence="1 2" key="1">
    <citation type="submission" date="2016-10" db="EMBL/GenBank/DDBJ databases">
        <authorList>
            <person name="de Groot N.N."/>
        </authorList>
    </citation>
    <scope>NUCLEOTIDE SEQUENCE [LARGE SCALE GENOMIC DNA]</scope>
    <source>
        <strain evidence="1 2">DSM 21039</strain>
    </source>
</reference>
<dbReference type="RefSeq" id="WP_089918181.1">
    <property type="nucleotide sequence ID" value="NZ_FOBB01000007.1"/>
</dbReference>
<gene>
    <name evidence="1" type="ORF">SAMN04488505_107172</name>
</gene>
<proteinExistence type="predicted"/>
<dbReference type="Proteomes" id="UP000198984">
    <property type="component" value="Unassembled WGS sequence"/>
</dbReference>